<accession>A0A6A5TE24</accession>
<dbReference type="InterPro" id="IPR013078">
    <property type="entry name" value="His_Pase_superF_clade-1"/>
</dbReference>
<dbReference type="InterPro" id="IPR051710">
    <property type="entry name" value="Phosphatase_SH3-domain"/>
</dbReference>
<evidence type="ECO:0000313" key="1">
    <source>
        <dbReference type="EMBL" id="KAF1948894.1"/>
    </source>
</evidence>
<evidence type="ECO:0000313" key="2">
    <source>
        <dbReference type="EMBL" id="KAF1950861.1"/>
    </source>
</evidence>
<name>A0A6A5TE24_9PLEO</name>
<dbReference type="AlphaFoldDB" id="A0A6A5TE24"/>
<sequence length="270" mass="30075">MIEVIYIIRHAFRANWVVNAQTGEYTASTRTPTGIPTDPPLAAKGVEQSKELAAHLCQLDPPIERVYSSPFYRCLQTLKPTTERLFREGKAGGKIKIDRGIGEFFGRASFTHPEPPTLALLAAHFTNLDQDYQSLHIPAPKGELIVELHERVNRAITRIINDLDNDPEQPKTVLICTHAATMIALGRVLTGNMPEDPDEDDFQCYTASLSKFVRKSDDAQKGVVGNWECELNSETNYLSGGAERGWKFNGEESFIAFPDAQLDDKESAKL</sequence>
<dbReference type="PANTHER" id="PTHR16469">
    <property type="entry name" value="UBIQUITIN-ASSOCIATED AND SH3 DOMAIN-CONTAINING BA-RELATED"/>
    <property type="match status" value="1"/>
</dbReference>
<dbReference type="EMBL" id="ML977046">
    <property type="protein sequence ID" value="KAF1948894.1"/>
    <property type="molecule type" value="Genomic_DNA"/>
</dbReference>
<gene>
    <name evidence="2" type="ORF">CC80DRAFT_496566</name>
    <name evidence="1" type="ORF">CC80DRAFT_529746</name>
</gene>
<dbReference type="SUPFAM" id="SSF53254">
    <property type="entry name" value="Phosphoglycerate mutase-like"/>
    <property type="match status" value="1"/>
</dbReference>
<protein>
    <submittedName>
        <fullName evidence="2">Phosphoglycerate mutase family protein</fullName>
    </submittedName>
</protein>
<dbReference type="InterPro" id="IPR029033">
    <property type="entry name" value="His_PPase_superfam"/>
</dbReference>
<dbReference type="OrthoDB" id="414418at2759"/>
<dbReference type="SMART" id="SM00855">
    <property type="entry name" value="PGAM"/>
    <property type="match status" value="1"/>
</dbReference>
<keyword evidence="3" id="KW-1185">Reference proteome</keyword>
<proteinExistence type="predicted"/>
<dbReference type="PANTHER" id="PTHR16469:SF51">
    <property type="entry name" value="TRANSCRIPTION FACTOR TAU 55 KDA SUBUNIT"/>
    <property type="match status" value="1"/>
</dbReference>
<dbReference type="CDD" id="cd07067">
    <property type="entry name" value="HP_PGM_like"/>
    <property type="match status" value="1"/>
</dbReference>
<dbReference type="Proteomes" id="UP000800035">
    <property type="component" value="Unassembled WGS sequence"/>
</dbReference>
<dbReference type="Gene3D" id="3.40.50.1240">
    <property type="entry name" value="Phosphoglycerate mutase-like"/>
    <property type="match status" value="1"/>
</dbReference>
<dbReference type="EMBL" id="ML977022">
    <property type="protein sequence ID" value="KAF1950861.1"/>
    <property type="molecule type" value="Genomic_DNA"/>
</dbReference>
<evidence type="ECO:0000313" key="3">
    <source>
        <dbReference type="Proteomes" id="UP000800035"/>
    </source>
</evidence>
<reference evidence="2" key="1">
    <citation type="journal article" date="2020" name="Stud. Mycol.">
        <title>101 Dothideomycetes genomes: a test case for predicting lifestyles and emergence of pathogens.</title>
        <authorList>
            <person name="Haridas S."/>
            <person name="Albert R."/>
            <person name="Binder M."/>
            <person name="Bloem J."/>
            <person name="Labutti K."/>
            <person name="Salamov A."/>
            <person name="Andreopoulos B."/>
            <person name="Baker S."/>
            <person name="Barry K."/>
            <person name="Bills G."/>
            <person name="Bluhm B."/>
            <person name="Cannon C."/>
            <person name="Castanera R."/>
            <person name="Culley D."/>
            <person name="Daum C."/>
            <person name="Ezra D."/>
            <person name="Gonzalez J."/>
            <person name="Henrissat B."/>
            <person name="Kuo A."/>
            <person name="Liang C."/>
            <person name="Lipzen A."/>
            <person name="Lutzoni F."/>
            <person name="Magnuson J."/>
            <person name="Mondo S."/>
            <person name="Nolan M."/>
            <person name="Ohm R."/>
            <person name="Pangilinan J."/>
            <person name="Park H.-J."/>
            <person name="Ramirez L."/>
            <person name="Alfaro M."/>
            <person name="Sun H."/>
            <person name="Tritt A."/>
            <person name="Yoshinaga Y."/>
            <person name="Zwiers L.-H."/>
            <person name="Turgeon B."/>
            <person name="Goodwin S."/>
            <person name="Spatafora J."/>
            <person name="Crous P."/>
            <person name="Grigoriev I."/>
        </authorList>
    </citation>
    <scope>NUCLEOTIDE SEQUENCE</scope>
    <source>
        <strain evidence="2">CBS 675.92</strain>
    </source>
</reference>
<dbReference type="Pfam" id="PF00300">
    <property type="entry name" value="His_Phos_1"/>
    <property type="match status" value="1"/>
</dbReference>
<organism evidence="2 3">
    <name type="scientific">Byssothecium circinans</name>
    <dbReference type="NCBI Taxonomy" id="147558"/>
    <lineage>
        <taxon>Eukaryota</taxon>
        <taxon>Fungi</taxon>
        <taxon>Dikarya</taxon>
        <taxon>Ascomycota</taxon>
        <taxon>Pezizomycotina</taxon>
        <taxon>Dothideomycetes</taxon>
        <taxon>Pleosporomycetidae</taxon>
        <taxon>Pleosporales</taxon>
        <taxon>Massarineae</taxon>
        <taxon>Massarinaceae</taxon>
        <taxon>Byssothecium</taxon>
    </lineage>
</organism>